<dbReference type="EMBL" id="BAAAZU010000003">
    <property type="protein sequence ID" value="GAA3916337.1"/>
    <property type="molecule type" value="Genomic_DNA"/>
</dbReference>
<organism evidence="2 3">
    <name type="scientific">Luteimonas lutimaris</name>
    <dbReference type="NCBI Taxonomy" id="698645"/>
    <lineage>
        <taxon>Bacteria</taxon>
        <taxon>Pseudomonadati</taxon>
        <taxon>Pseudomonadota</taxon>
        <taxon>Gammaproteobacteria</taxon>
        <taxon>Lysobacterales</taxon>
        <taxon>Lysobacteraceae</taxon>
        <taxon>Luteimonas</taxon>
    </lineage>
</organism>
<accession>A0ABP7M7Q5</accession>
<dbReference type="PROSITE" id="PS51257">
    <property type="entry name" value="PROKAR_LIPOPROTEIN"/>
    <property type="match status" value="1"/>
</dbReference>
<evidence type="ECO:0000313" key="3">
    <source>
        <dbReference type="Proteomes" id="UP001501727"/>
    </source>
</evidence>
<name>A0ABP7M7Q5_9GAMM</name>
<evidence type="ECO:0000256" key="1">
    <source>
        <dbReference type="SAM" id="SignalP"/>
    </source>
</evidence>
<dbReference type="SUPFAM" id="SSF48452">
    <property type="entry name" value="TPR-like"/>
    <property type="match status" value="1"/>
</dbReference>
<proteinExistence type="predicted"/>
<reference evidence="3" key="1">
    <citation type="journal article" date="2019" name="Int. J. Syst. Evol. Microbiol.">
        <title>The Global Catalogue of Microorganisms (GCM) 10K type strain sequencing project: providing services to taxonomists for standard genome sequencing and annotation.</title>
        <authorList>
            <consortium name="The Broad Institute Genomics Platform"/>
            <consortium name="The Broad Institute Genome Sequencing Center for Infectious Disease"/>
            <person name="Wu L."/>
            <person name="Ma J."/>
        </authorList>
    </citation>
    <scope>NUCLEOTIDE SEQUENCE [LARGE SCALE GENOMIC DNA]</scope>
    <source>
        <strain evidence="3">JCM 16916</strain>
    </source>
</reference>
<comment type="caution">
    <text evidence="2">The sequence shown here is derived from an EMBL/GenBank/DDBJ whole genome shotgun (WGS) entry which is preliminary data.</text>
</comment>
<evidence type="ECO:0008006" key="4">
    <source>
        <dbReference type="Google" id="ProtNLM"/>
    </source>
</evidence>
<keyword evidence="1" id="KW-0732">Signal</keyword>
<feature type="chain" id="PRO_5046143843" description="Tetratricopeptide repeat protein" evidence="1">
    <location>
        <begin position="23"/>
        <end position="179"/>
    </location>
</feature>
<dbReference type="Gene3D" id="1.25.40.10">
    <property type="entry name" value="Tetratricopeptide repeat domain"/>
    <property type="match status" value="1"/>
</dbReference>
<sequence length="179" mass="18824">MSPRIHSAAPRGALSVFLLALAACTTQPPAPPPPAPLTTSTPQQQVAAIRAAGGDGEGELAVQPLRDPKVEDLRAKAERLEAQQHYDDAASTLDQALEIVPDDPALLQERAEAALLQGDHARAEALARRAFETGSQVGPLCRRHWATIEQSRLLESDAAGAAAAKAKIDACTVAGVNRY</sequence>
<dbReference type="Proteomes" id="UP001501727">
    <property type="component" value="Unassembled WGS sequence"/>
</dbReference>
<evidence type="ECO:0000313" key="2">
    <source>
        <dbReference type="EMBL" id="GAA3916337.1"/>
    </source>
</evidence>
<dbReference type="Pfam" id="PF14559">
    <property type="entry name" value="TPR_19"/>
    <property type="match status" value="1"/>
</dbReference>
<keyword evidence="3" id="KW-1185">Reference proteome</keyword>
<gene>
    <name evidence="2" type="ORF">GCM10022229_06970</name>
</gene>
<feature type="signal peptide" evidence="1">
    <location>
        <begin position="1"/>
        <end position="22"/>
    </location>
</feature>
<dbReference type="InterPro" id="IPR011990">
    <property type="entry name" value="TPR-like_helical_dom_sf"/>
</dbReference>
<protein>
    <recommendedName>
        <fullName evidence="4">Tetratricopeptide repeat protein</fullName>
    </recommendedName>
</protein>
<dbReference type="RefSeq" id="WP_344758538.1">
    <property type="nucleotide sequence ID" value="NZ_BAAAZU010000003.1"/>
</dbReference>